<dbReference type="Proteomes" id="UP000011648">
    <property type="component" value="Unassembled WGS sequence"/>
</dbReference>
<sequence>MRYQRLSSGDQYRLIAVDSGTAYDLTAVKPRLNGFGDLAATADIAGVSVDEIASDIAADAPTIARDSLATATLPLVPDEVWAAGVTYEISEEARESESGMPEMYLHAYEADRPEIFFKATSSRTVGPNEAIGIRADSTWDVPEPELGIVLYDGSIVGYTIGNDVSSREIEGENPLYLPQAKTYDRCCSIGPAIVSANSVTDPHELTMSMEISRDGELRYEGETSTGNMARTCDELAEFWRNHDTIPELGVLLTGTSLVPDDGFTLQPDDEVRITIDEIGELSNPVIEV</sequence>
<gene>
    <name evidence="4" type="ORF">C484_01665</name>
</gene>
<dbReference type="AlphaFoldDB" id="M0ADA7"/>
<reference evidence="4 5" key="1">
    <citation type="journal article" date="2014" name="PLoS Genet.">
        <title>Phylogenetically driven sequencing of extremely halophilic archaea reveals strategies for static and dynamic osmo-response.</title>
        <authorList>
            <person name="Becker E.A."/>
            <person name="Seitzer P.M."/>
            <person name="Tritt A."/>
            <person name="Larsen D."/>
            <person name="Krusor M."/>
            <person name="Yao A.I."/>
            <person name="Wu D."/>
            <person name="Madern D."/>
            <person name="Eisen J.A."/>
            <person name="Darling A.E."/>
            <person name="Facciotti M.T."/>
        </authorList>
    </citation>
    <scope>NUCLEOTIDE SEQUENCE [LARGE SCALE GENOMIC DNA]</scope>
    <source>
        <strain evidence="4 5">DSM 12281</strain>
    </source>
</reference>
<dbReference type="STRING" id="1230458.C484_01665"/>
<proteinExistence type="inferred from homology"/>
<dbReference type="Pfam" id="PF01557">
    <property type="entry name" value="FAA_hydrolase"/>
    <property type="match status" value="1"/>
</dbReference>
<dbReference type="GO" id="GO:0044281">
    <property type="term" value="P:small molecule metabolic process"/>
    <property type="evidence" value="ECO:0007669"/>
    <property type="project" value="UniProtKB-ARBA"/>
</dbReference>
<dbReference type="InterPro" id="IPR051121">
    <property type="entry name" value="FAH"/>
</dbReference>
<evidence type="ECO:0000256" key="1">
    <source>
        <dbReference type="ARBA" id="ARBA00010211"/>
    </source>
</evidence>
<dbReference type="PANTHER" id="PTHR42796">
    <property type="entry name" value="FUMARYLACETOACETATE HYDROLASE DOMAIN-CONTAINING PROTEIN 2A-RELATED"/>
    <property type="match status" value="1"/>
</dbReference>
<evidence type="ECO:0000313" key="5">
    <source>
        <dbReference type="Proteomes" id="UP000011648"/>
    </source>
</evidence>
<protein>
    <submittedName>
        <fullName evidence="4">Fumarylacetoacetate (FAA) hydrolase</fullName>
    </submittedName>
</protein>
<feature type="domain" description="Fumarylacetoacetase-like C-terminal" evidence="3">
    <location>
        <begin position="82"/>
        <end position="285"/>
    </location>
</feature>
<dbReference type="EMBL" id="AOIL01000009">
    <property type="protein sequence ID" value="ELY96381.1"/>
    <property type="molecule type" value="Genomic_DNA"/>
</dbReference>
<dbReference type="InterPro" id="IPR036663">
    <property type="entry name" value="Fumarylacetoacetase_C_sf"/>
</dbReference>
<dbReference type="GO" id="GO:0016787">
    <property type="term" value="F:hydrolase activity"/>
    <property type="evidence" value="ECO:0007669"/>
    <property type="project" value="UniProtKB-KW"/>
</dbReference>
<keyword evidence="2" id="KW-0479">Metal-binding</keyword>
<keyword evidence="4" id="KW-0378">Hydrolase</keyword>
<organism evidence="4 5">
    <name type="scientific">Natrialba taiwanensis DSM 12281</name>
    <dbReference type="NCBI Taxonomy" id="1230458"/>
    <lineage>
        <taxon>Archaea</taxon>
        <taxon>Methanobacteriati</taxon>
        <taxon>Methanobacteriota</taxon>
        <taxon>Stenosarchaea group</taxon>
        <taxon>Halobacteria</taxon>
        <taxon>Halobacteriales</taxon>
        <taxon>Natrialbaceae</taxon>
        <taxon>Natrialba</taxon>
    </lineage>
</organism>
<comment type="caution">
    <text evidence="4">The sequence shown here is derived from an EMBL/GenBank/DDBJ whole genome shotgun (WGS) entry which is preliminary data.</text>
</comment>
<name>M0ADA7_9EURY</name>
<dbReference type="GO" id="GO:0046872">
    <property type="term" value="F:metal ion binding"/>
    <property type="evidence" value="ECO:0007669"/>
    <property type="project" value="UniProtKB-KW"/>
</dbReference>
<dbReference type="SUPFAM" id="SSF56529">
    <property type="entry name" value="FAH"/>
    <property type="match status" value="1"/>
</dbReference>
<comment type="similarity">
    <text evidence="1">Belongs to the FAH family.</text>
</comment>
<keyword evidence="5" id="KW-1185">Reference proteome</keyword>
<dbReference type="PANTHER" id="PTHR42796:SF7">
    <property type="entry name" value="2-DEHYDRO-3-DEOXY-D-ARABINONATE DEHYDRATASE"/>
    <property type="match status" value="1"/>
</dbReference>
<dbReference type="Gene3D" id="3.90.850.10">
    <property type="entry name" value="Fumarylacetoacetase-like, C-terminal domain"/>
    <property type="match status" value="1"/>
</dbReference>
<accession>M0ADA7</accession>
<evidence type="ECO:0000313" key="4">
    <source>
        <dbReference type="EMBL" id="ELY96381.1"/>
    </source>
</evidence>
<dbReference type="InterPro" id="IPR011234">
    <property type="entry name" value="Fumarylacetoacetase-like_C"/>
</dbReference>
<evidence type="ECO:0000256" key="2">
    <source>
        <dbReference type="ARBA" id="ARBA00022723"/>
    </source>
</evidence>
<dbReference type="OrthoDB" id="38993at2157"/>
<dbReference type="PATRIC" id="fig|1230458.4.peg.321"/>
<dbReference type="RefSeq" id="WP_006824241.1">
    <property type="nucleotide sequence ID" value="NZ_AOIL01000009.1"/>
</dbReference>
<evidence type="ECO:0000259" key="3">
    <source>
        <dbReference type="Pfam" id="PF01557"/>
    </source>
</evidence>